<dbReference type="CDD" id="cd09912">
    <property type="entry name" value="DLP_2"/>
    <property type="match status" value="1"/>
</dbReference>
<feature type="coiled-coil region" evidence="1">
    <location>
        <begin position="299"/>
        <end position="336"/>
    </location>
</feature>
<evidence type="ECO:0000259" key="2">
    <source>
        <dbReference type="Pfam" id="PF00350"/>
    </source>
</evidence>
<gene>
    <name evidence="3" type="ORF">ABWT76_003185</name>
</gene>
<reference evidence="3" key="1">
    <citation type="submission" date="2024-07" db="EMBL/GenBank/DDBJ databases">
        <authorList>
            <person name="Kim Y.J."/>
            <person name="Jeong J.Y."/>
        </authorList>
    </citation>
    <scope>NUCLEOTIDE SEQUENCE</scope>
    <source>
        <strain evidence="3">GIHE-MW2</strain>
    </source>
</reference>
<dbReference type="Gene3D" id="3.40.50.300">
    <property type="entry name" value="P-loop containing nucleotide triphosphate hydrolases"/>
    <property type="match status" value="1"/>
</dbReference>
<organism evidence="3">
    <name type="scientific">Planktothricoides raciborskii GIHE-MW2</name>
    <dbReference type="NCBI Taxonomy" id="2792601"/>
    <lineage>
        <taxon>Bacteria</taxon>
        <taxon>Bacillati</taxon>
        <taxon>Cyanobacteriota</taxon>
        <taxon>Cyanophyceae</taxon>
        <taxon>Oscillatoriophycideae</taxon>
        <taxon>Oscillatoriales</taxon>
        <taxon>Oscillatoriaceae</taxon>
        <taxon>Planktothricoides</taxon>
    </lineage>
</organism>
<dbReference type="PANTHER" id="PTHR43681">
    <property type="entry name" value="TRANSMEMBRANE GTPASE FZO"/>
    <property type="match status" value="1"/>
</dbReference>
<dbReference type="PANTHER" id="PTHR43681:SF1">
    <property type="entry name" value="SARCALUMENIN"/>
    <property type="match status" value="1"/>
</dbReference>
<dbReference type="InterPro" id="IPR027417">
    <property type="entry name" value="P-loop_NTPase"/>
</dbReference>
<evidence type="ECO:0000256" key="1">
    <source>
        <dbReference type="SAM" id="Coils"/>
    </source>
</evidence>
<dbReference type="InterPro" id="IPR051943">
    <property type="entry name" value="TRAFAC_Dynamin-like_GTPase"/>
</dbReference>
<dbReference type="SUPFAM" id="SSF52540">
    <property type="entry name" value="P-loop containing nucleoside triphosphate hydrolases"/>
    <property type="match status" value="1"/>
</dbReference>
<dbReference type="Pfam" id="PF00350">
    <property type="entry name" value="Dynamin_N"/>
    <property type="match status" value="1"/>
</dbReference>
<dbReference type="RefSeq" id="WP_354634632.1">
    <property type="nucleotide sequence ID" value="NZ_CP159837.1"/>
</dbReference>
<proteinExistence type="predicted"/>
<feature type="domain" description="Dynamin N-terminal" evidence="2">
    <location>
        <begin position="48"/>
        <end position="206"/>
    </location>
</feature>
<name>A0AAU8J643_9CYAN</name>
<sequence>MIKQQQINQDFIHTLQSAIGLLDKQQYAQLRKDAIALGEFLENPAFRIAVFGPFNYGKSTLLNALLGEKTLPIDLIPTTGAAILVKYGQELSTKITLTNGQEIREPGTKILQDYAILSDARRMRDDVASVEVYCPHPFLKTGVEFLDLPGTNDQEAQDNLVRDRLLGADLIIQLLDGRKLMTLGERENLRDWLLDRGINTVVFVVNFLNLLEPEEQKEVSNRMRFVAESFRADLPDGVSNLYRVDALPALRAKLKGDVAAAQTSGLSMFESALQMIVTAQQEKNTVPLSRIEAIAHQICEVLKAKKSEALQSLATAQEKQQQKIAIQQKAEKLIKQGIEAALSDFQSWLYLPKLLDRYQNDLAKALETTKFDTWRTEQFQAEIGKYQTGIMEWVKKASEFFPINHPGEIDISFPEPPQVLLPAPPDSIKPSGQKSRSSLPTAIATGLGWLLGGPVGAAVAGGATYILTKSPANSSKSNLSNEAYHAQLIEAYNHAAQDYLTRFSEQAFATLKDYEIKVGQMIVIQNPEPSKEMMMAQYEIEFLANLLARFQQNLANLK</sequence>
<accession>A0AAU8J643</accession>
<keyword evidence="1" id="KW-0175">Coiled coil</keyword>
<dbReference type="InterPro" id="IPR045063">
    <property type="entry name" value="Dynamin_N"/>
</dbReference>
<dbReference type="AlphaFoldDB" id="A0AAU8J643"/>
<protein>
    <submittedName>
        <fullName evidence="3">Dynamin family protein</fullName>
    </submittedName>
</protein>
<dbReference type="EMBL" id="CP159837">
    <property type="protein sequence ID" value="XCM34578.1"/>
    <property type="molecule type" value="Genomic_DNA"/>
</dbReference>
<evidence type="ECO:0000313" key="3">
    <source>
        <dbReference type="EMBL" id="XCM34578.1"/>
    </source>
</evidence>